<dbReference type="InterPro" id="IPR007497">
    <property type="entry name" value="SIMPL/DUF541"/>
</dbReference>
<dbReference type="PANTHER" id="PTHR34387">
    <property type="entry name" value="SLR1258 PROTEIN"/>
    <property type="match status" value="1"/>
</dbReference>
<accession>A0ABX0VCG5</accession>
<evidence type="ECO:0000313" key="3">
    <source>
        <dbReference type="Proteomes" id="UP000707352"/>
    </source>
</evidence>
<sequence length="249" mass="26828">MFASRLFAALFGLCVALPASAAEATVQGRDPVITVLGKGTYEIKPDLARFNVVLTTEEKAIDAAGKAHEVRATQALALLQGLKASGVEIEKSSFRIDEKRVQQALTETQIRQGRRPETVVAGYVAKSVFSLKTAALDNLNTLVSKLAESGLFEIDSVRFHVVQDRAALNQARRLAMLDAREQARAYVEPVDLELGSIVAITDGEAAPLMGEADLPARRAPSGSYSLQILPPATVSFIATVNVTWRITPR</sequence>
<dbReference type="InterPro" id="IPR052022">
    <property type="entry name" value="26kDa_periplasmic_antigen"/>
</dbReference>
<protein>
    <submittedName>
        <fullName evidence="2">SIMPL domain-containing protein</fullName>
    </submittedName>
</protein>
<dbReference type="Gene3D" id="3.30.110.170">
    <property type="entry name" value="Protein of unknown function (DUF541), domain 1"/>
    <property type="match status" value="1"/>
</dbReference>
<proteinExistence type="predicted"/>
<dbReference type="Pfam" id="PF04402">
    <property type="entry name" value="SIMPL"/>
    <property type="match status" value="1"/>
</dbReference>
<reference evidence="2 3" key="1">
    <citation type="submission" date="2020-03" db="EMBL/GenBank/DDBJ databases">
        <title>The genome sequence of Microvirga sp. c23x22.</title>
        <authorList>
            <person name="Zhang X."/>
        </authorList>
    </citation>
    <scope>NUCLEOTIDE SEQUENCE [LARGE SCALE GENOMIC DNA]</scope>
    <source>
        <strain evidence="3">c23x22</strain>
    </source>
</reference>
<keyword evidence="1" id="KW-0732">Signal</keyword>
<feature type="chain" id="PRO_5047543986" evidence="1">
    <location>
        <begin position="22"/>
        <end position="249"/>
    </location>
</feature>
<dbReference type="PANTHER" id="PTHR34387:SF2">
    <property type="entry name" value="SLR1258 PROTEIN"/>
    <property type="match status" value="1"/>
</dbReference>
<name>A0ABX0VCG5_9HYPH</name>
<feature type="signal peptide" evidence="1">
    <location>
        <begin position="1"/>
        <end position="21"/>
    </location>
</feature>
<dbReference type="Gene3D" id="3.30.70.2970">
    <property type="entry name" value="Protein of unknown function (DUF541), domain 2"/>
    <property type="match status" value="1"/>
</dbReference>
<evidence type="ECO:0000256" key="1">
    <source>
        <dbReference type="SAM" id="SignalP"/>
    </source>
</evidence>
<comment type="caution">
    <text evidence="2">The sequence shown here is derived from an EMBL/GenBank/DDBJ whole genome shotgun (WGS) entry which is preliminary data.</text>
</comment>
<keyword evidence="3" id="KW-1185">Reference proteome</keyword>
<dbReference type="Proteomes" id="UP000707352">
    <property type="component" value="Unassembled WGS sequence"/>
</dbReference>
<organism evidence="2 3">
    <name type="scientific">Microvirga terricola</name>
    <dbReference type="NCBI Taxonomy" id="2719797"/>
    <lineage>
        <taxon>Bacteria</taxon>
        <taxon>Pseudomonadati</taxon>
        <taxon>Pseudomonadota</taxon>
        <taxon>Alphaproteobacteria</taxon>
        <taxon>Hyphomicrobiales</taxon>
        <taxon>Methylobacteriaceae</taxon>
        <taxon>Microvirga</taxon>
    </lineage>
</organism>
<dbReference type="RefSeq" id="WP_167673071.1">
    <property type="nucleotide sequence ID" value="NZ_JAATJS010000003.1"/>
</dbReference>
<gene>
    <name evidence="2" type="ORF">HB375_11300</name>
</gene>
<dbReference type="EMBL" id="JAATJS010000003">
    <property type="protein sequence ID" value="NIX77193.1"/>
    <property type="molecule type" value="Genomic_DNA"/>
</dbReference>
<evidence type="ECO:0000313" key="2">
    <source>
        <dbReference type="EMBL" id="NIX77193.1"/>
    </source>
</evidence>